<feature type="transmembrane region" description="Helical" evidence="6">
    <location>
        <begin position="34"/>
        <end position="54"/>
    </location>
</feature>
<organism evidence="7 8">
    <name type="scientific">Thelonectria olida</name>
    <dbReference type="NCBI Taxonomy" id="1576542"/>
    <lineage>
        <taxon>Eukaryota</taxon>
        <taxon>Fungi</taxon>
        <taxon>Dikarya</taxon>
        <taxon>Ascomycota</taxon>
        <taxon>Pezizomycotina</taxon>
        <taxon>Sordariomycetes</taxon>
        <taxon>Hypocreomycetidae</taxon>
        <taxon>Hypocreales</taxon>
        <taxon>Nectriaceae</taxon>
        <taxon>Thelonectria</taxon>
    </lineage>
</organism>
<comment type="caution">
    <text evidence="7">The sequence shown here is derived from an EMBL/GenBank/DDBJ whole genome shotgun (WGS) entry which is preliminary data.</text>
</comment>
<proteinExistence type="inferred from homology"/>
<dbReference type="PANTHER" id="PTHR31792">
    <property type="entry name" value="VACUOLAR ATPASE ASSEMBLY INTEGRAL MEMBRANE PROTEIN VMA21"/>
    <property type="match status" value="1"/>
</dbReference>
<dbReference type="GO" id="GO:0033116">
    <property type="term" value="C:endoplasmic reticulum-Golgi intermediate compartment membrane"/>
    <property type="evidence" value="ECO:0007669"/>
    <property type="project" value="UniProtKB-SubCell"/>
</dbReference>
<keyword evidence="5 6" id="KW-0968">Cytoplasmic vesicle</keyword>
<evidence type="ECO:0000313" key="7">
    <source>
        <dbReference type="EMBL" id="KAH6895204.1"/>
    </source>
</evidence>
<dbReference type="InterPro" id="IPR019013">
    <property type="entry name" value="Vma21"/>
</dbReference>
<dbReference type="EMBL" id="JAGPYM010000004">
    <property type="protein sequence ID" value="KAH6895204.1"/>
    <property type="molecule type" value="Genomic_DNA"/>
</dbReference>
<evidence type="ECO:0000256" key="1">
    <source>
        <dbReference type="ARBA" id="ARBA00022692"/>
    </source>
</evidence>
<dbReference type="HAMAP" id="MF_03058">
    <property type="entry name" value="VMA21"/>
    <property type="match status" value="1"/>
</dbReference>
<evidence type="ECO:0000256" key="4">
    <source>
        <dbReference type="ARBA" id="ARBA00023136"/>
    </source>
</evidence>
<keyword evidence="3 6" id="KW-1133">Transmembrane helix</keyword>
<comment type="similarity">
    <text evidence="6">Belongs to the VMA21 family.</text>
</comment>
<keyword evidence="1 6" id="KW-0812">Transmembrane</keyword>
<sequence length="106" mass="11586">MATRRIVASEKTILDQDDTVEEKSNISPAVPSDVIFKLIAFTLAMIIIPIGSYFVVKTVFNGNSTFAGGFAALMANVVLVGYIVVAFKEDQSDELDKKKPESKKDQ</sequence>
<keyword evidence="2 6" id="KW-0256">Endoplasmic reticulum</keyword>
<comment type="caution">
    <text evidence="6">Lacks conserved residue(s) required for the propagation of feature annotation.</text>
</comment>
<gene>
    <name evidence="7" type="ORF">B0T10DRAFT_477373</name>
</gene>
<name>A0A9P8WC97_9HYPO</name>
<evidence type="ECO:0000256" key="3">
    <source>
        <dbReference type="ARBA" id="ARBA00022989"/>
    </source>
</evidence>
<comment type="subcellular location">
    <subcellularLocation>
        <location evidence="6">Endoplasmic reticulum membrane</location>
        <topology evidence="6">Multi-pass membrane protein</topology>
    </subcellularLocation>
    <subcellularLocation>
        <location evidence="6">Endoplasmic reticulum-Golgi intermediate compartment membrane</location>
        <topology evidence="6">Multi-pass membrane protein</topology>
    </subcellularLocation>
    <subcellularLocation>
        <location evidence="6">Cytoplasmic vesicle</location>
        <location evidence="6">COPII-coated vesicle membrane</location>
        <topology evidence="6">Multi-pass membrane protein</topology>
    </subcellularLocation>
</comment>
<evidence type="ECO:0000313" key="8">
    <source>
        <dbReference type="Proteomes" id="UP000777438"/>
    </source>
</evidence>
<accession>A0A9P8WC97</accession>
<evidence type="ECO:0008006" key="9">
    <source>
        <dbReference type="Google" id="ProtNLM"/>
    </source>
</evidence>
<evidence type="ECO:0000256" key="6">
    <source>
        <dbReference type="HAMAP-Rule" id="MF_03058"/>
    </source>
</evidence>
<feature type="transmembrane region" description="Helical" evidence="6">
    <location>
        <begin position="66"/>
        <end position="87"/>
    </location>
</feature>
<evidence type="ECO:0000256" key="2">
    <source>
        <dbReference type="ARBA" id="ARBA00022824"/>
    </source>
</evidence>
<dbReference type="PANTHER" id="PTHR31792:SF3">
    <property type="entry name" value="VACUOLAR ATPASE ASSEMBLY INTEGRAL MEMBRANE PROTEIN VMA21"/>
    <property type="match status" value="1"/>
</dbReference>
<dbReference type="AlphaFoldDB" id="A0A9P8WC97"/>
<evidence type="ECO:0000256" key="5">
    <source>
        <dbReference type="ARBA" id="ARBA00023329"/>
    </source>
</evidence>
<protein>
    <recommendedName>
        <fullName evidence="9">Vacuolar ATPase assembly integral membrane protein VMA21</fullName>
    </recommendedName>
</protein>
<dbReference type="GO" id="GO:0012507">
    <property type="term" value="C:ER to Golgi transport vesicle membrane"/>
    <property type="evidence" value="ECO:0007669"/>
    <property type="project" value="UniProtKB-SubCell"/>
</dbReference>
<dbReference type="GO" id="GO:0005789">
    <property type="term" value="C:endoplasmic reticulum membrane"/>
    <property type="evidence" value="ECO:0007669"/>
    <property type="project" value="UniProtKB-SubCell"/>
</dbReference>
<keyword evidence="4 6" id="KW-0472">Membrane</keyword>
<dbReference type="Proteomes" id="UP000777438">
    <property type="component" value="Unassembled WGS sequence"/>
</dbReference>
<dbReference type="OrthoDB" id="160405at2759"/>
<keyword evidence="8" id="KW-1185">Reference proteome</keyword>
<comment type="function">
    <text evidence="6">Required for the assembly of the V0 complex of the vacuolar ATPase (V-ATPase) in the endoplasmic reticulum.</text>
</comment>
<reference evidence="7 8" key="1">
    <citation type="journal article" date="2021" name="Nat. Commun.">
        <title>Genetic determinants of endophytism in the Arabidopsis root mycobiome.</title>
        <authorList>
            <person name="Mesny F."/>
            <person name="Miyauchi S."/>
            <person name="Thiergart T."/>
            <person name="Pickel B."/>
            <person name="Atanasova L."/>
            <person name="Karlsson M."/>
            <person name="Huettel B."/>
            <person name="Barry K.W."/>
            <person name="Haridas S."/>
            <person name="Chen C."/>
            <person name="Bauer D."/>
            <person name="Andreopoulos W."/>
            <person name="Pangilinan J."/>
            <person name="LaButti K."/>
            <person name="Riley R."/>
            <person name="Lipzen A."/>
            <person name="Clum A."/>
            <person name="Drula E."/>
            <person name="Henrissat B."/>
            <person name="Kohler A."/>
            <person name="Grigoriev I.V."/>
            <person name="Martin F.M."/>
            <person name="Hacquard S."/>
        </authorList>
    </citation>
    <scope>NUCLEOTIDE SEQUENCE [LARGE SCALE GENOMIC DNA]</scope>
    <source>
        <strain evidence="7 8">MPI-CAGE-CH-0241</strain>
    </source>
</reference>
<dbReference type="GO" id="GO:0070072">
    <property type="term" value="P:vacuolar proton-transporting V-type ATPase complex assembly"/>
    <property type="evidence" value="ECO:0007669"/>
    <property type="project" value="UniProtKB-UniRule"/>
</dbReference>
<dbReference type="Pfam" id="PF09446">
    <property type="entry name" value="VMA21"/>
    <property type="match status" value="1"/>
</dbReference>